<feature type="binding site" evidence="7">
    <location>
        <position position="330"/>
    </location>
    <ligand>
        <name>N-formimidoyl-L-glutamate</name>
        <dbReference type="ChEBI" id="CHEBI:58928"/>
    </ligand>
</feature>
<feature type="binding site" evidence="7">
    <location>
        <position position="326"/>
    </location>
    <ligand>
        <name>Zn(2+)</name>
        <dbReference type="ChEBI" id="CHEBI:29105"/>
    </ligand>
</feature>
<protein>
    <recommendedName>
        <fullName evidence="1 7">Imidazolonepropionase</fullName>
        <ecNumber evidence="1 7">3.5.2.7</ecNumber>
    </recommendedName>
    <alternativeName>
        <fullName evidence="7">Imidazolone-5-propionate hydrolase</fullName>
    </alternativeName>
</protein>
<feature type="binding site" evidence="7">
    <location>
        <position position="91"/>
    </location>
    <ligand>
        <name>4-imidazolone-5-propanoate</name>
        <dbReference type="ChEBI" id="CHEBI:77893"/>
    </ligand>
</feature>
<evidence type="ECO:0000256" key="4">
    <source>
        <dbReference type="ARBA" id="ARBA00022808"/>
    </source>
</evidence>
<dbReference type="EC" id="3.5.2.7" evidence="1 7"/>
<dbReference type="FunFam" id="3.20.20.140:FF:000007">
    <property type="entry name" value="Imidazolonepropionase"/>
    <property type="match status" value="1"/>
</dbReference>
<dbReference type="InterPro" id="IPR005920">
    <property type="entry name" value="HutI"/>
</dbReference>
<dbReference type="PANTHER" id="PTHR42752">
    <property type="entry name" value="IMIDAZOLONEPROPIONASE"/>
    <property type="match status" value="1"/>
</dbReference>
<reference evidence="9 10" key="1">
    <citation type="submission" date="2016-10" db="EMBL/GenBank/DDBJ databases">
        <authorList>
            <person name="de Groot N.N."/>
        </authorList>
    </citation>
    <scope>NUCLEOTIDE SEQUENCE [LARGE SCALE GENOMIC DNA]</scope>
    <source>
        <strain evidence="9 10">DSM 2179</strain>
    </source>
</reference>
<dbReference type="InterPro" id="IPR032466">
    <property type="entry name" value="Metal_Hydrolase"/>
</dbReference>
<keyword evidence="7" id="KW-0963">Cytoplasm</keyword>
<feature type="binding site" evidence="7">
    <location>
        <position position="328"/>
    </location>
    <ligand>
        <name>N-formimidoyl-L-glutamate</name>
        <dbReference type="ChEBI" id="CHEBI:58928"/>
    </ligand>
</feature>
<dbReference type="Proteomes" id="UP000199662">
    <property type="component" value="Unassembled WGS sequence"/>
</dbReference>
<dbReference type="Pfam" id="PF01979">
    <property type="entry name" value="Amidohydro_1"/>
    <property type="match status" value="1"/>
</dbReference>
<name>A0A1H7C387_9FIRM</name>
<feature type="binding site" evidence="7">
    <location>
        <position position="331"/>
    </location>
    <ligand>
        <name>4-imidazolone-5-propanoate</name>
        <dbReference type="ChEBI" id="CHEBI:77893"/>
    </ligand>
</feature>
<feature type="binding site" evidence="7">
    <location>
        <position position="255"/>
    </location>
    <ligand>
        <name>4-imidazolone-5-propanoate</name>
        <dbReference type="ChEBI" id="CHEBI:77893"/>
    </ligand>
</feature>
<feature type="binding site" evidence="7">
    <location>
        <position position="84"/>
    </location>
    <ligand>
        <name>Fe(3+)</name>
        <dbReference type="ChEBI" id="CHEBI:29034"/>
    </ligand>
</feature>
<dbReference type="CDD" id="cd01296">
    <property type="entry name" value="Imidazolone-5PH"/>
    <property type="match status" value="1"/>
</dbReference>
<keyword evidence="10" id="KW-1185">Reference proteome</keyword>
<dbReference type="InterPro" id="IPR011059">
    <property type="entry name" value="Metal-dep_hydrolase_composite"/>
</dbReference>
<dbReference type="RefSeq" id="WP_091834189.1">
    <property type="nucleotide sequence ID" value="NZ_FNZK01000019.1"/>
</dbReference>
<dbReference type="GO" id="GO:0008270">
    <property type="term" value="F:zinc ion binding"/>
    <property type="evidence" value="ECO:0007669"/>
    <property type="project" value="UniProtKB-UniRule"/>
</dbReference>
<accession>A0A1H7C387</accession>
<dbReference type="SUPFAM" id="SSF51556">
    <property type="entry name" value="Metallo-dependent hydrolases"/>
    <property type="match status" value="1"/>
</dbReference>
<keyword evidence="3 7" id="KW-0378">Hydrolase</keyword>
<dbReference type="EMBL" id="FNZK01000019">
    <property type="protein sequence ID" value="SEJ84343.1"/>
    <property type="molecule type" value="Genomic_DNA"/>
</dbReference>
<dbReference type="InterPro" id="IPR006680">
    <property type="entry name" value="Amidohydro-rel"/>
</dbReference>
<keyword evidence="6 7" id="KW-0408">Iron</keyword>
<comment type="pathway">
    <text evidence="7">Amino-acid degradation; L-histidine degradation into L-glutamate; N-formimidoyl-L-glutamate from L-histidine: step 3/3.</text>
</comment>
<dbReference type="NCBIfam" id="TIGR01224">
    <property type="entry name" value="hutI"/>
    <property type="match status" value="1"/>
</dbReference>
<dbReference type="SUPFAM" id="SSF51338">
    <property type="entry name" value="Composite domain of metallo-dependent hydrolases"/>
    <property type="match status" value="1"/>
</dbReference>
<dbReference type="HAMAP" id="MF_00372">
    <property type="entry name" value="HutI"/>
    <property type="match status" value="1"/>
</dbReference>
<comment type="subcellular location">
    <subcellularLocation>
        <location evidence="7">Cytoplasm</location>
    </subcellularLocation>
</comment>
<feature type="binding site" evidence="7">
    <location>
        <position position="84"/>
    </location>
    <ligand>
        <name>Zn(2+)</name>
        <dbReference type="ChEBI" id="CHEBI:29105"/>
    </ligand>
</feature>
<evidence type="ECO:0000259" key="8">
    <source>
        <dbReference type="Pfam" id="PF01979"/>
    </source>
</evidence>
<keyword evidence="2 7" id="KW-0479">Metal-binding</keyword>
<feature type="binding site" evidence="7">
    <location>
        <position position="252"/>
    </location>
    <ligand>
        <name>Zn(2+)</name>
        <dbReference type="ChEBI" id="CHEBI:29105"/>
    </ligand>
</feature>
<proteinExistence type="inferred from homology"/>
<dbReference type="GO" id="GO:0019556">
    <property type="term" value="P:L-histidine catabolic process to glutamate and formamide"/>
    <property type="evidence" value="ECO:0007669"/>
    <property type="project" value="UniProtKB-UniRule"/>
</dbReference>
<feature type="binding site" evidence="7">
    <location>
        <position position="326"/>
    </location>
    <ligand>
        <name>Fe(3+)</name>
        <dbReference type="ChEBI" id="CHEBI:29034"/>
    </ligand>
</feature>
<dbReference type="UniPathway" id="UPA00379">
    <property type="reaction ID" value="UER00551"/>
</dbReference>
<evidence type="ECO:0000313" key="10">
    <source>
        <dbReference type="Proteomes" id="UP000199662"/>
    </source>
</evidence>
<feature type="binding site" evidence="7">
    <location>
        <position position="82"/>
    </location>
    <ligand>
        <name>Fe(3+)</name>
        <dbReference type="ChEBI" id="CHEBI:29034"/>
    </ligand>
</feature>
<organism evidence="9 10">
    <name type="scientific">Propionispira arboris</name>
    <dbReference type="NCBI Taxonomy" id="84035"/>
    <lineage>
        <taxon>Bacteria</taxon>
        <taxon>Bacillati</taxon>
        <taxon>Bacillota</taxon>
        <taxon>Negativicutes</taxon>
        <taxon>Selenomonadales</taxon>
        <taxon>Selenomonadaceae</taxon>
        <taxon>Propionispira</taxon>
    </lineage>
</organism>
<feature type="binding site" evidence="7">
    <location>
        <position position="154"/>
    </location>
    <ligand>
        <name>4-imidazolone-5-propanoate</name>
        <dbReference type="ChEBI" id="CHEBI:77893"/>
    </ligand>
</feature>
<comment type="similarity">
    <text evidence="7">Belongs to the metallo-dependent hydrolases superfamily. HutI family.</text>
</comment>
<keyword evidence="5 7" id="KW-0862">Zinc</keyword>
<feature type="binding site" evidence="7">
    <location>
        <position position="252"/>
    </location>
    <ligand>
        <name>Fe(3+)</name>
        <dbReference type="ChEBI" id="CHEBI:29034"/>
    </ligand>
</feature>
<dbReference type="Gene3D" id="3.20.20.140">
    <property type="entry name" value="Metal-dependent hydrolases"/>
    <property type="match status" value="1"/>
</dbReference>
<gene>
    <name evidence="7" type="primary">hutI</name>
    <name evidence="9" type="ORF">SAMN05660742_11950</name>
</gene>
<comment type="catalytic activity">
    <reaction evidence="7">
        <text>4-imidazolone-5-propanoate + H2O = N-formimidoyl-L-glutamate</text>
        <dbReference type="Rhea" id="RHEA:23660"/>
        <dbReference type="ChEBI" id="CHEBI:15377"/>
        <dbReference type="ChEBI" id="CHEBI:58928"/>
        <dbReference type="ChEBI" id="CHEBI:77893"/>
        <dbReference type="EC" id="3.5.2.7"/>
    </reaction>
</comment>
<dbReference type="STRING" id="84035.SAMN05660742_11950"/>
<dbReference type="GO" id="GO:0005506">
    <property type="term" value="F:iron ion binding"/>
    <property type="evidence" value="ECO:0007669"/>
    <property type="project" value="UniProtKB-UniRule"/>
</dbReference>
<dbReference type="PANTHER" id="PTHR42752:SF1">
    <property type="entry name" value="IMIDAZOLONEPROPIONASE-RELATED"/>
    <property type="match status" value="1"/>
</dbReference>
<evidence type="ECO:0000256" key="5">
    <source>
        <dbReference type="ARBA" id="ARBA00022833"/>
    </source>
</evidence>
<feature type="binding site" evidence="7">
    <location>
        <position position="154"/>
    </location>
    <ligand>
        <name>N-formimidoyl-L-glutamate</name>
        <dbReference type="ChEBI" id="CHEBI:58928"/>
    </ligand>
</feature>
<evidence type="ECO:0000256" key="6">
    <source>
        <dbReference type="ARBA" id="ARBA00023004"/>
    </source>
</evidence>
<dbReference type="AlphaFoldDB" id="A0A1H7C387"/>
<evidence type="ECO:0000313" key="9">
    <source>
        <dbReference type="EMBL" id="SEJ84343.1"/>
    </source>
</evidence>
<feature type="binding site" evidence="7">
    <location>
        <position position="187"/>
    </location>
    <ligand>
        <name>4-imidazolone-5-propanoate</name>
        <dbReference type="ChEBI" id="CHEBI:77893"/>
    </ligand>
</feature>
<dbReference type="GO" id="GO:0019557">
    <property type="term" value="P:L-histidine catabolic process to glutamate and formate"/>
    <property type="evidence" value="ECO:0007669"/>
    <property type="project" value="UniProtKB-UniPathway"/>
</dbReference>
<evidence type="ECO:0000256" key="1">
    <source>
        <dbReference type="ARBA" id="ARBA00012864"/>
    </source>
</evidence>
<feature type="binding site" evidence="7">
    <location>
        <position position="82"/>
    </location>
    <ligand>
        <name>Zn(2+)</name>
        <dbReference type="ChEBI" id="CHEBI:29105"/>
    </ligand>
</feature>
<evidence type="ECO:0000256" key="3">
    <source>
        <dbReference type="ARBA" id="ARBA00022801"/>
    </source>
</evidence>
<dbReference type="Gene3D" id="2.30.40.10">
    <property type="entry name" value="Urease, subunit C, domain 1"/>
    <property type="match status" value="1"/>
</dbReference>
<feature type="domain" description="Amidohydrolase-related" evidence="8">
    <location>
        <begin position="75"/>
        <end position="412"/>
    </location>
</feature>
<evidence type="ECO:0000256" key="7">
    <source>
        <dbReference type="HAMAP-Rule" id="MF_00372"/>
    </source>
</evidence>
<keyword evidence="4 7" id="KW-0369">Histidine metabolism</keyword>
<comment type="function">
    <text evidence="7">Catalyzes the hydrolytic cleavage of the carbon-nitrogen bond in imidazolone-5-propanoate to yield N-formimidoyl-L-glutamate. It is the third step in the universal histidine degradation pathway.</text>
</comment>
<sequence>MEKLLIQNISQLVTSKGKSARHGNAMQQIEIQENAAIYIEAGIIEKVGNNAEVETYAKKNGDDFKIVNAQGKCAIPGFIDPHTHFLFGGSRADEFMDRLAGVPYLELLKQGGGICSTMQSTRDSSEESLYQSGRAVLNNMLKLGVTSVEGKSGYGLDKDTELKQLRVMHRLNQDLPISLQTTFLGAHAVPPEYKGNGDQYIDFLVSDVLTQVKKENLADFCDVFCEPDVFSLEQSERFLSRAAQMGFKLKMHADEINSIGGAALAHKLKAISADHLLAVTEADIQALSSGNTIAVLLPATAFCMRKPFAPARKMIDAGCAVALASDFNPGSCYTYSIPLILALAVISMCMTLEEALTAITLNAAAAIDQADSVGSIEPGKRADILLLAYPDYRFLVYHTGINIVQHVIKDGEFLW</sequence>
<dbReference type="GO" id="GO:0050480">
    <property type="term" value="F:imidazolonepropionase activity"/>
    <property type="evidence" value="ECO:0007669"/>
    <property type="project" value="UniProtKB-UniRule"/>
</dbReference>
<comment type="cofactor">
    <cofactor evidence="7">
        <name>Zn(2+)</name>
        <dbReference type="ChEBI" id="CHEBI:29105"/>
    </cofactor>
    <cofactor evidence="7">
        <name>Fe(3+)</name>
        <dbReference type="ChEBI" id="CHEBI:29034"/>
    </cofactor>
    <text evidence="7">Binds 1 zinc or iron ion per subunit.</text>
</comment>
<evidence type="ECO:0000256" key="2">
    <source>
        <dbReference type="ARBA" id="ARBA00022723"/>
    </source>
</evidence>
<dbReference type="GO" id="GO:0005737">
    <property type="term" value="C:cytoplasm"/>
    <property type="evidence" value="ECO:0007669"/>
    <property type="project" value="UniProtKB-SubCell"/>
</dbReference>